<evidence type="ECO:0000313" key="5">
    <source>
        <dbReference type="Proteomes" id="UP000610966"/>
    </source>
</evidence>
<accession>A0A8J3W0K9</accession>
<gene>
    <name evidence="4" type="ORF">Mth01_35380</name>
</gene>
<proteinExistence type="predicted"/>
<feature type="chain" id="PRO_5039136705" description="CBM2 domain-containing protein" evidence="2">
    <location>
        <begin position="22"/>
        <end position="272"/>
    </location>
</feature>
<dbReference type="InterPro" id="IPR008965">
    <property type="entry name" value="CBM2/CBM3_carb-bd_dom_sf"/>
</dbReference>
<dbReference type="Gene3D" id="2.60.40.10">
    <property type="entry name" value="Immunoglobulins"/>
    <property type="match status" value="1"/>
</dbReference>
<evidence type="ECO:0000259" key="3">
    <source>
        <dbReference type="PROSITE" id="PS51173"/>
    </source>
</evidence>
<protein>
    <recommendedName>
        <fullName evidence="3">CBM2 domain-containing protein</fullName>
    </recommendedName>
</protein>
<dbReference type="SMART" id="SM00637">
    <property type="entry name" value="CBD_II"/>
    <property type="match status" value="1"/>
</dbReference>
<organism evidence="4 5">
    <name type="scientific">Sphaerimonospora thailandensis</name>
    <dbReference type="NCBI Taxonomy" id="795644"/>
    <lineage>
        <taxon>Bacteria</taxon>
        <taxon>Bacillati</taxon>
        <taxon>Actinomycetota</taxon>
        <taxon>Actinomycetes</taxon>
        <taxon>Streptosporangiales</taxon>
        <taxon>Streptosporangiaceae</taxon>
        <taxon>Sphaerimonospora</taxon>
    </lineage>
</organism>
<dbReference type="PROSITE" id="PS51173">
    <property type="entry name" value="CBM2"/>
    <property type="match status" value="1"/>
</dbReference>
<evidence type="ECO:0000313" key="4">
    <source>
        <dbReference type="EMBL" id="GIH71285.1"/>
    </source>
</evidence>
<feature type="region of interest" description="Disordered" evidence="1">
    <location>
        <begin position="26"/>
        <end position="61"/>
    </location>
</feature>
<keyword evidence="2" id="KW-0732">Signal</keyword>
<dbReference type="InterPro" id="IPR013783">
    <property type="entry name" value="Ig-like_fold"/>
</dbReference>
<reference evidence="4" key="1">
    <citation type="submission" date="2021-01" db="EMBL/GenBank/DDBJ databases">
        <title>Whole genome shotgun sequence of Sphaerimonospora thailandensis NBRC 107569.</title>
        <authorList>
            <person name="Komaki H."/>
            <person name="Tamura T."/>
        </authorList>
    </citation>
    <scope>NUCLEOTIDE SEQUENCE</scope>
    <source>
        <strain evidence="4">NBRC 107569</strain>
    </source>
</reference>
<evidence type="ECO:0000256" key="2">
    <source>
        <dbReference type="SAM" id="SignalP"/>
    </source>
</evidence>
<dbReference type="SUPFAM" id="SSF49265">
    <property type="entry name" value="Fibronectin type III"/>
    <property type="match status" value="1"/>
</dbReference>
<dbReference type="InterPro" id="IPR036116">
    <property type="entry name" value="FN3_sf"/>
</dbReference>
<feature type="domain" description="CBM2" evidence="3">
    <location>
        <begin position="164"/>
        <end position="272"/>
    </location>
</feature>
<feature type="compositionally biased region" description="Low complexity" evidence="1">
    <location>
        <begin position="42"/>
        <end position="51"/>
    </location>
</feature>
<dbReference type="EMBL" id="BOOG01000033">
    <property type="protein sequence ID" value="GIH71285.1"/>
    <property type="molecule type" value="Genomic_DNA"/>
</dbReference>
<keyword evidence="5" id="KW-1185">Reference proteome</keyword>
<feature type="signal peptide" evidence="2">
    <location>
        <begin position="1"/>
        <end position="21"/>
    </location>
</feature>
<comment type="caution">
    <text evidence="4">The sequence shown here is derived from an EMBL/GenBank/DDBJ whole genome shotgun (WGS) entry which is preliminary data.</text>
</comment>
<dbReference type="SUPFAM" id="SSF49384">
    <property type="entry name" value="Carbohydrate-binding domain"/>
    <property type="match status" value="1"/>
</dbReference>
<dbReference type="Proteomes" id="UP000610966">
    <property type="component" value="Unassembled WGS sequence"/>
</dbReference>
<dbReference type="InterPro" id="IPR001919">
    <property type="entry name" value="CBD2"/>
</dbReference>
<dbReference type="InterPro" id="IPR012291">
    <property type="entry name" value="CBM2_carb-bd_dom_sf"/>
</dbReference>
<dbReference type="Pfam" id="PF00553">
    <property type="entry name" value="CBM_2"/>
    <property type="match status" value="1"/>
</dbReference>
<dbReference type="Gene3D" id="2.60.40.290">
    <property type="match status" value="1"/>
</dbReference>
<dbReference type="AlphaFoldDB" id="A0A8J3W0K9"/>
<dbReference type="GO" id="GO:0030247">
    <property type="term" value="F:polysaccharide binding"/>
    <property type="evidence" value="ECO:0007669"/>
    <property type="project" value="UniProtKB-UniRule"/>
</dbReference>
<feature type="compositionally biased region" description="Polar residues" evidence="1">
    <location>
        <begin position="26"/>
        <end position="36"/>
    </location>
</feature>
<sequence>MSTVGAAVLGAAVFLVPPAVAGAGSANPTPMPSSSIPYPCKTSPAPSATPANTPPTAPGTPEIVRTTLNVVRLRWAPATDSDGIACYYVREDRGDGTFAVVASFQPAVTEGDVYLPWPPSGVPSQTHNLYVVAVDTKGAIGPASGTVAVTIYNDVITPPSPSPSPSPSPVCQVKATSTTWNSGMTTNITITNTGSTTVRDWRLAFTFPNPGQQVTLGWSATWSQTGAAVTATATSWNKDIAPGQTLWIGFNGTHTGANPTPAAFLLNGASCT</sequence>
<evidence type="ECO:0000256" key="1">
    <source>
        <dbReference type="SAM" id="MobiDB-lite"/>
    </source>
</evidence>
<dbReference type="GO" id="GO:0004553">
    <property type="term" value="F:hydrolase activity, hydrolyzing O-glycosyl compounds"/>
    <property type="evidence" value="ECO:0007669"/>
    <property type="project" value="InterPro"/>
</dbReference>
<name>A0A8J3W0K9_9ACTN</name>
<dbReference type="GO" id="GO:0005975">
    <property type="term" value="P:carbohydrate metabolic process"/>
    <property type="evidence" value="ECO:0007669"/>
    <property type="project" value="InterPro"/>
</dbReference>